<organism evidence="2 3">
    <name type="scientific">Latilactobacillus curvatus</name>
    <name type="common">Lactobacillus curvatus</name>
    <dbReference type="NCBI Taxonomy" id="28038"/>
    <lineage>
        <taxon>Bacteria</taxon>
        <taxon>Bacillati</taxon>
        <taxon>Bacillota</taxon>
        <taxon>Bacilli</taxon>
        <taxon>Lactobacillales</taxon>
        <taxon>Lactobacillaceae</taxon>
        <taxon>Latilactobacillus</taxon>
    </lineage>
</organism>
<protein>
    <recommendedName>
        <fullName evidence="1">Cyanophage baseplate Pam3 plug gp18 domain-containing protein</fullName>
    </recommendedName>
</protein>
<feature type="domain" description="Cyanophage baseplate Pam3 plug gp18" evidence="1">
    <location>
        <begin position="10"/>
        <end position="105"/>
    </location>
</feature>
<accession>A0AAC9UP96</accession>
<dbReference type="Pfam" id="PF22479">
    <property type="entry name" value="Pam3_gp18"/>
    <property type="match status" value="1"/>
</dbReference>
<proteinExistence type="predicted"/>
<sequence length="110" mass="12492">MALRGKYEFDYSKVPFIFDAMFGNQSVSIGLNYNETGDFFTVDLYDSGFNPVIMGEKLVYGKRLWRQSVNPLVPCVDLVPLDESGQTSQITKDNFGHTVFLYQDTVLDSE</sequence>
<evidence type="ECO:0000313" key="3">
    <source>
        <dbReference type="Proteomes" id="UP000199749"/>
    </source>
</evidence>
<evidence type="ECO:0000259" key="1">
    <source>
        <dbReference type="Pfam" id="PF22479"/>
    </source>
</evidence>
<reference evidence="2 3" key="1">
    <citation type="submission" date="2017-07" db="EMBL/GenBank/DDBJ databases">
        <title>Lactobacillus curvatus MRS6 whole genome.</title>
        <authorList>
            <person name="Jans C."/>
            <person name="Lagler S."/>
            <person name="Lacroix C."/>
            <person name="Meile L."/>
            <person name="Stevens M.J.A."/>
        </authorList>
    </citation>
    <scope>NUCLEOTIDE SEQUENCE [LARGE SCALE GENOMIC DNA]</scope>
    <source>
        <strain evidence="2 3">MRS6</strain>
    </source>
</reference>
<gene>
    <name evidence="2" type="ORF">CG419_04010</name>
</gene>
<evidence type="ECO:0000313" key="2">
    <source>
        <dbReference type="EMBL" id="ASN59839.1"/>
    </source>
</evidence>
<dbReference type="AlphaFoldDB" id="A0AAC9UP96"/>
<dbReference type="RefSeq" id="WP_089556549.1">
    <property type="nucleotide sequence ID" value="NZ_CP022474.1"/>
</dbReference>
<dbReference type="EMBL" id="CP022474">
    <property type="protein sequence ID" value="ASN59839.1"/>
    <property type="molecule type" value="Genomic_DNA"/>
</dbReference>
<dbReference type="Proteomes" id="UP000199749">
    <property type="component" value="Chromosome"/>
</dbReference>
<name>A0AAC9UP96_LATCU</name>
<dbReference type="InterPro" id="IPR054252">
    <property type="entry name" value="Pam3_gp18"/>
</dbReference>